<reference evidence="1 2" key="1">
    <citation type="submission" date="2015-09" db="EMBL/GenBank/DDBJ databases">
        <title>Identification and resolution of microdiversity through metagenomic sequencing of parallel consortia.</title>
        <authorList>
            <person name="Nelson W.C."/>
            <person name="Romine M.F."/>
            <person name="Lindemann S.R."/>
        </authorList>
    </citation>
    <scope>NUCLEOTIDE SEQUENCE [LARGE SCALE GENOMIC DNA]</scope>
    <source>
        <strain evidence="1">HL-55</strain>
    </source>
</reference>
<protein>
    <submittedName>
        <fullName evidence="1">Putative transcription regulator containing HTH domain</fullName>
    </submittedName>
</protein>
<dbReference type="InterPro" id="IPR039060">
    <property type="entry name" value="Antitox_HigA"/>
</dbReference>
<dbReference type="OrthoDB" id="5771335at2"/>
<accession>A0A0P7ZJ12</accession>
<comment type="caution">
    <text evidence="1">The sequence shown here is derived from an EMBL/GenBank/DDBJ whole genome shotgun (WGS) entry which is preliminary data.</text>
</comment>
<gene>
    <name evidence="1" type="ORF">HLUCCX14_05840</name>
</gene>
<dbReference type="GO" id="GO:0006355">
    <property type="term" value="P:regulation of DNA-templated transcription"/>
    <property type="evidence" value="ECO:0007669"/>
    <property type="project" value="InterPro"/>
</dbReference>
<organism evidence="1 2">
    <name type="scientific">Marinobacter excellens HL-55</name>
    <dbReference type="NCBI Taxonomy" id="1305731"/>
    <lineage>
        <taxon>Bacteria</taxon>
        <taxon>Pseudomonadati</taxon>
        <taxon>Pseudomonadota</taxon>
        <taxon>Gammaproteobacteria</taxon>
        <taxon>Pseudomonadales</taxon>
        <taxon>Marinobacteraceae</taxon>
        <taxon>Marinobacter</taxon>
    </lineage>
</organism>
<dbReference type="EMBL" id="LJZQ01000006">
    <property type="protein sequence ID" value="KPQ29356.1"/>
    <property type="molecule type" value="Genomic_DNA"/>
</dbReference>
<name>A0A0P7ZJ12_9GAMM</name>
<proteinExistence type="predicted"/>
<dbReference type="PANTHER" id="PTHR40455:SF1">
    <property type="entry name" value="ANTITOXIN HIGA"/>
    <property type="match status" value="1"/>
</dbReference>
<dbReference type="AlphaFoldDB" id="A0A0P7ZJ12"/>
<sequence>MLSPAFVEIRDALAQVPFVAHIEAQDDYEQALELMDQLVDDYDANRLLIEILAVSIERWEDQSAEFSDFNATVAETDRRIAVLKTLMAQHGLGVADLPELGSKGNVSKILNGAEGKKLTRKHMEALGKRFGVPPVLFF</sequence>
<evidence type="ECO:0000313" key="1">
    <source>
        <dbReference type="EMBL" id="KPQ29356.1"/>
    </source>
</evidence>
<dbReference type="PATRIC" id="fig|1305731.5.peg.2671"/>
<dbReference type="STRING" id="1305731.GCA_000934705_00204"/>
<dbReference type="GO" id="GO:0001046">
    <property type="term" value="F:core promoter sequence-specific DNA binding"/>
    <property type="evidence" value="ECO:0007669"/>
    <property type="project" value="TreeGrafter"/>
</dbReference>
<evidence type="ECO:0000313" key="2">
    <source>
        <dbReference type="Proteomes" id="UP000050416"/>
    </source>
</evidence>
<dbReference type="PANTHER" id="PTHR40455">
    <property type="entry name" value="ANTITOXIN HIGA"/>
    <property type="match status" value="1"/>
</dbReference>
<dbReference type="Proteomes" id="UP000050416">
    <property type="component" value="Unassembled WGS sequence"/>
</dbReference>